<evidence type="ECO:0000313" key="1">
    <source>
        <dbReference type="EMBL" id="SDF68962.1"/>
    </source>
</evidence>
<reference evidence="2" key="1">
    <citation type="submission" date="2016-10" db="EMBL/GenBank/DDBJ databases">
        <authorList>
            <person name="Varghese N."/>
            <person name="Submissions S."/>
        </authorList>
    </citation>
    <scope>NUCLEOTIDE SEQUENCE [LARGE SCALE GENOMIC DNA]</scope>
    <source>
        <strain evidence="2">DSM 19684</strain>
    </source>
</reference>
<dbReference type="AlphaFoldDB" id="A0A1G7N4S8"/>
<accession>A0A1G7N4S8</accession>
<keyword evidence="2" id="KW-1185">Reference proteome</keyword>
<dbReference type="RefSeq" id="WP_089873232.1">
    <property type="nucleotide sequence ID" value="NZ_FNBH01000002.1"/>
</dbReference>
<gene>
    <name evidence="1" type="ORF">SAMN05421825_1887</name>
</gene>
<dbReference type="STRING" id="454006.SAMN05421825_1887"/>
<dbReference type="Proteomes" id="UP000199203">
    <property type="component" value="Unassembled WGS sequence"/>
</dbReference>
<proteinExistence type="predicted"/>
<protein>
    <submittedName>
        <fullName evidence="1">Uncharacterized protein</fullName>
    </submittedName>
</protein>
<evidence type="ECO:0000313" key="2">
    <source>
        <dbReference type="Proteomes" id="UP000199203"/>
    </source>
</evidence>
<organism evidence="1 2">
    <name type="scientific">Epilithonimonas hungarica</name>
    <dbReference type="NCBI Taxonomy" id="454006"/>
    <lineage>
        <taxon>Bacteria</taxon>
        <taxon>Pseudomonadati</taxon>
        <taxon>Bacteroidota</taxon>
        <taxon>Flavobacteriia</taxon>
        <taxon>Flavobacteriales</taxon>
        <taxon>Weeksellaceae</taxon>
        <taxon>Chryseobacterium group</taxon>
        <taxon>Epilithonimonas</taxon>
    </lineage>
</organism>
<name>A0A1G7N4S8_9FLAO</name>
<dbReference type="OrthoDB" id="7173027at2"/>
<sequence length="183" mass="21644">MADRSEKEFRQLIRKHIDKVNFVKVILKDDSSIFGFIVKSSNEFLMIEETYDFSLAGTKIVPYKNIKSIRHNKFDKVSKMIFSEEGLIKFNQKVIDKTSLKDFESLFRSIKKQNFHCIIESREKKIGYFSIGEILDINEKSVIIQNYDTTGKILKKPDKISFKNIELINFNDNYSKTFRKYLK</sequence>
<dbReference type="EMBL" id="FNBH01000002">
    <property type="protein sequence ID" value="SDF68962.1"/>
    <property type="molecule type" value="Genomic_DNA"/>
</dbReference>